<dbReference type="InterPro" id="IPR029050">
    <property type="entry name" value="Immunoprotect_excell_Ig-like"/>
</dbReference>
<dbReference type="EMBL" id="AP023355">
    <property type="protein sequence ID" value="BCJ37155.1"/>
    <property type="molecule type" value="Genomic_DNA"/>
</dbReference>
<dbReference type="KEGG" id="atl:Athai_46580"/>
<gene>
    <name evidence="4" type="ORF">Athai_46580</name>
</gene>
<keyword evidence="5" id="KW-1185">Reference proteome</keyword>
<organism evidence="4 5">
    <name type="scientific">Actinocatenispora thailandica</name>
    <dbReference type="NCBI Taxonomy" id="227318"/>
    <lineage>
        <taxon>Bacteria</taxon>
        <taxon>Bacillati</taxon>
        <taxon>Actinomycetota</taxon>
        <taxon>Actinomycetes</taxon>
        <taxon>Micromonosporales</taxon>
        <taxon>Micromonosporaceae</taxon>
        <taxon>Actinocatenispora</taxon>
    </lineage>
</organism>
<keyword evidence="3" id="KW-0472">Membrane</keyword>
<reference evidence="4 5" key="1">
    <citation type="submission" date="2020-08" db="EMBL/GenBank/DDBJ databases">
        <title>Whole genome shotgun sequence of Actinocatenispora thailandica NBRC 105041.</title>
        <authorList>
            <person name="Komaki H."/>
            <person name="Tamura T."/>
        </authorList>
    </citation>
    <scope>NUCLEOTIDE SEQUENCE [LARGE SCALE GENOMIC DNA]</scope>
    <source>
        <strain evidence="4 5">NBRC 105041</strain>
    </source>
</reference>
<accession>A0A7R7DSN5</accession>
<proteinExistence type="predicted"/>
<feature type="transmembrane region" description="Helical" evidence="3">
    <location>
        <begin position="56"/>
        <end position="79"/>
    </location>
</feature>
<dbReference type="AlphaFoldDB" id="A0A7R7DSN5"/>
<dbReference type="Gene3D" id="2.60.40.1240">
    <property type="match status" value="1"/>
</dbReference>
<evidence type="ECO:0000313" key="5">
    <source>
        <dbReference type="Proteomes" id="UP000611640"/>
    </source>
</evidence>
<evidence type="ECO:0000313" key="4">
    <source>
        <dbReference type="EMBL" id="BCJ37155.1"/>
    </source>
</evidence>
<keyword evidence="3" id="KW-1133">Transmembrane helix</keyword>
<evidence type="ECO:0008006" key="6">
    <source>
        <dbReference type="Google" id="ProtNLM"/>
    </source>
</evidence>
<evidence type="ECO:0000256" key="2">
    <source>
        <dbReference type="SAM" id="MobiDB-lite"/>
    </source>
</evidence>
<sequence>MSPHDQTSPDDQSPQDRPTYEQSIPEQPDPGWPDDQPSGAELAPHRHPARTVRLRTLVVALAAALAVVVVGVAVSVTLVQRSNRPAAVASAHASASAAVDEPTEEPTDEPRTDEATPDEGPIAMDFGTDYEMTSSTDGYDGTATLRVAKPKIVADVDGISEHGQYIAFSVSYHGTSGQLDYDEYDFALRGPNGDGYDPDFALDSGYHELHSGTVYAGSTARGWVMFDAPSSVLHGGQLEIKGGLSGIIGTFTLGAGPS</sequence>
<feature type="region of interest" description="Disordered" evidence="2">
    <location>
        <begin position="1"/>
        <end position="44"/>
    </location>
</feature>
<feature type="compositionally biased region" description="Low complexity" evidence="2">
    <location>
        <begin position="1"/>
        <end position="16"/>
    </location>
</feature>
<feature type="compositionally biased region" description="Low complexity" evidence="2">
    <location>
        <begin position="91"/>
        <end position="100"/>
    </location>
</feature>
<keyword evidence="3" id="KW-0812">Transmembrane</keyword>
<keyword evidence="1" id="KW-0732">Signal</keyword>
<name>A0A7R7DSN5_9ACTN</name>
<feature type="region of interest" description="Disordered" evidence="2">
    <location>
        <begin position="91"/>
        <end position="135"/>
    </location>
</feature>
<protein>
    <recommendedName>
        <fullName evidence="6">DUF4352 domain-containing protein</fullName>
    </recommendedName>
</protein>
<evidence type="ECO:0000256" key="3">
    <source>
        <dbReference type="SAM" id="Phobius"/>
    </source>
</evidence>
<dbReference type="Proteomes" id="UP000611640">
    <property type="component" value="Chromosome"/>
</dbReference>
<dbReference type="RefSeq" id="WP_203963410.1">
    <property type="nucleotide sequence ID" value="NZ_AP023355.1"/>
</dbReference>
<evidence type="ECO:0000256" key="1">
    <source>
        <dbReference type="ARBA" id="ARBA00022729"/>
    </source>
</evidence>